<evidence type="ECO:0000259" key="5">
    <source>
        <dbReference type="PROSITE" id="PS51319"/>
    </source>
</evidence>
<evidence type="ECO:0000256" key="3">
    <source>
        <dbReference type="PROSITE-ProRule" id="PRU00649"/>
    </source>
</evidence>
<keyword evidence="7" id="KW-1185">Reference proteome</keyword>
<evidence type="ECO:0000313" key="6">
    <source>
        <dbReference type="EMBL" id="MCE3216181.1"/>
    </source>
</evidence>
<sequence>EVDALSDDEIDQEESRIVEEILRIKEIIDNSQNESESDIYESLKRLQQITLSVEILKFTDIARSINTLRRHESKKIRHLVKTLRDGWMDILDKWLDARAAIAESIPESVKASVHVDVEEEDGLPSPPLDDMAFLPTHNTSIKLSKFFDGLDDEGNVQSSRKSNENHENNRKTSAKNNNVVRKQQFTKNITVVPKDKKGEQFTAAPKDKKGEQPRKQAISVVRPNEQPKKQTISVVRPNEQPKRQTISVVRSIKPLGRNSGPENPTKQPFKQKVNNDEMKLQQNSDKSKMQMRHVPTQQNKLKRPYEDAANMKFEETRKKLQKCYQEEDTRHRKTQVMELGDIYKKDLHKQGPCDRNPQMKPGNHNRHLVNRRP</sequence>
<feature type="domain" description="TFIIS N-terminal" evidence="5">
    <location>
        <begin position="19"/>
        <end position="94"/>
    </location>
</feature>
<feature type="compositionally biased region" description="Basic and acidic residues" evidence="4">
    <location>
        <begin position="193"/>
        <end position="214"/>
    </location>
</feature>
<evidence type="ECO:0000256" key="4">
    <source>
        <dbReference type="SAM" id="MobiDB-lite"/>
    </source>
</evidence>
<dbReference type="PANTHER" id="PTHR46554:SF6">
    <property type="entry name" value="TFIIS N-TERMINAL DOMAIN-CONTAINING PROTEIN"/>
    <property type="match status" value="1"/>
</dbReference>
<feature type="region of interest" description="Disordered" evidence="4">
    <location>
        <begin position="152"/>
        <end position="305"/>
    </location>
</feature>
<dbReference type="Gene3D" id="1.20.930.10">
    <property type="entry name" value="Conserved domain common to transcription factors TFIIS, elongin A, CRSP70"/>
    <property type="match status" value="1"/>
</dbReference>
<name>A0ABS8WVG6_DATST</name>
<dbReference type="Proteomes" id="UP000823775">
    <property type="component" value="Unassembled WGS sequence"/>
</dbReference>
<dbReference type="SMART" id="SM00509">
    <property type="entry name" value="TFS2N"/>
    <property type="match status" value="1"/>
</dbReference>
<gene>
    <name evidence="6" type="ORF">HAX54_005278</name>
</gene>
<protein>
    <recommendedName>
        <fullName evidence="5">TFIIS N-terminal domain-containing protein</fullName>
    </recommendedName>
</protein>
<evidence type="ECO:0000256" key="2">
    <source>
        <dbReference type="ARBA" id="ARBA00023242"/>
    </source>
</evidence>
<feature type="compositionally biased region" description="Basic and acidic residues" evidence="4">
    <location>
        <begin position="161"/>
        <end position="170"/>
    </location>
</feature>
<comment type="subcellular location">
    <subcellularLocation>
        <location evidence="1 3">Nucleus</location>
    </subcellularLocation>
</comment>
<keyword evidence="2 3" id="KW-0539">Nucleus</keyword>
<dbReference type="CDD" id="cd00183">
    <property type="entry name" value="TFIIS_I"/>
    <property type="match status" value="1"/>
</dbReference>
<dbReference type="EMBL" id="JACEIK010012591">
    <property type="protein sequence ID" value="MCE3216181.1"/>
    <property type="molecule type" value="Genomic_DNA"/>
</dbReference>
<dbReference type="SUPFAM" id="SSF47676">
    <property type="entry name" value="Conserved domain common to transcription factors TFIIS, elongin A, CRSP70"/>
    <property type="match status" value="1"/>
</dbReference>
<dbReference type="PROSITE" id="PS51319">
    <property type="entry name" value="TFIIS_N"/>
    <property type="match status" value="1"/>
</dbReference>
<dbReference type="InterPro" id="IPR035441">
    <property type="entry name" value="TFIIS/LEDGF_dom_sf"/>
</dbReference>
<evidence type="ECO:0000313" key="7">
    <source>
        <dbReference type="Proteomes" id="UP000823775"/>
    </source>
</evidence>
<dbReference type="PANTHER" id="PTHR46554">
    <property type="entry name" value="MEDIATOR OF RNA POLYMERASE II TRANSCRIPTION SUBUNIT 26A-RELATED"/>
    <property type="match status" value="1"/>
</dbReference>
<feature type="non-terminal residue" evidence="6">
    <location>
        <position position="1"/>
    </location>
</feature>
<feature type="compositionally biased region" description="Polar residues" evidence="4">
    <location>
        <begin position="174"/>
        <end position="189"/>
    </location>
</feature>
<dbReference type="InterPro" id="IPR017923">
    <property type="entry name" value="TFIIS_N"/>
</dbReference>
<accession>A0ABS8WVG6</accession>
<feature type="region of interest" description="Disordered" evidence="4">
    <location>
        <begin position="342"/>
        <end position="373"/>
    </location>
</feature>
<comment type="caution">
    <text evidence="6">The sequence shown here is derived from an EMBL/GenBank/DDBJ whole genome shotgun (WGS) entry which is preliminary data.</text>
</comment>
<feature type="compositionally biased region" description="Basic residues" evidence="4">
    <location>
        <begin position="363"/>
        <end position="373"/>
    </location>
</feature>
<dbReference type="InterPro" id="IPR003617">
    <property type="entry name" value="TFIIS/CRSP70_N_sub"/>
</dbReference>
<organism evidence="6 7">
    <name type="scientific">Datura stramonium</name>
    <name type="common">Jimsonweed</name>
    <name type="synonym">Common thornapple</name>
    <dbReference type="NCBI Taxonomy" id="4076"/>
    <lineage>
        <taxon>Eukaryota</taxon>
        <taxon>Viridiplantae</taxon>
        <taxon>Streptophyta</taxon>
        <taxon>Embryophyta</taxon>
        <taxon>Tracheophyta</taxon>
        <taxon>Spermatophyta</taxon>
        <taxon>Magnoliopsida</taxon>
        <taxon>eudicotyledons</taxon>
        <taxon>Gunneridae</taxon>
        <taxon>Pentapetalae</taxon>
        <taxon>asterids</taxon>
        <taxon>lamiids</taxon>
        <taxon>Solanales</taxon>
        <taxon>Solanaceae</taxon>
        <taxon>Solanoideae</taxon>
        <taxon>Datureae</taxon>
        <taxon>Datura</taxon>
    </lineage>
</organism>
<evidence type="ECO:0000256" key="1">
    <source>
        <dbReference type="ARBA" id="ARBA00004123"/>
    </source>
</evidence>
<dbReference type="Pfam" id="PF08711">
    <property type="entry name" value="Med26"/>
    <property type="match status" value="1"/>
</dbReference>
<feature type="compositionally biased region" description="Basic and acidic residues" evidence="4">
    <location>
        <begin position="342"/>
        <end position="352"/>
    </location>
</feature>
<reference evidence="6 7" key="1">
    <citation type="journal article" date="2021" name="BMC Genomics">
        <title>Datura genome reveals duplications of psychoactive alkaloid biosynthetic genes and high mutation rate following tissue culture.</title>
        <authorList>
            <person name="Rajewski A."/>
            <person name="Carter-House D."/>
            <person name="Stajich J."/>
            <person name="Litt A."/>
        </authorList>
    </citation>
    <scope>NUCLEOTIDE SEQUENCE [LARGE SCALE GENOMIC DNA]</scope>
    <source>
        <strain evidence="6">AR-01</strain>
    </source>
</reference>
<proteinExistence type="predicted"/>